<dbReference type="EMBL" id="CR382126">
    <property type="protein sequence ID" value="CAG98230.1"/>
    <property type="molecule type" value="Genomic_DNA"/>
</dbReference>
<keyword evidence="16" id="KW-1185">Reference proteome</keyword>
<dbReference type="SUPFAM" id="SSF74650">
    <property type="entry name" value="Galactose mutarotase-like"/>
    <property type="match status" value="1"/>
</dbReference>
<comment type="subcellular location">
    <subcellularLocation>
        <location evidence="1">Endoplasmic reticulum</location>
    </subcellularLocation>
</comment>
<evidence type="ECO:0000256" key="1">
    <source>
        <dbReference type="ARBA" id="ARBA00004240"/>
    </source>
</evidence>
<dbReference type="GO" id="GO:0005975">
    <property type="term" value="P:carbohydrate metabolic process"/>
    <property type="evidence" value="ECO:0007669"/>
    <property type="project" value="InterPro"/>
</dbReference>
<feature type="signal peptide" evidence="11">
    <location>
        <begin position="1"/>
        <end position="20"/>
    </location>
</feature>
<evidence type="ECO:0000259" key="14">
    <source>
        <dbReference type="Pfam" id="PF21365"/>
    </source>
</evidence>
<feature type="domain" description="Glycoside hydrolase family 31 N-terminal" evidence="13">
    <location>
        <begin position="90"/>
        <end position="314"/>
    </location>
</feature>
<accession>Q6CKL7</accession>
<dbReference type="InterPro" id="IPR017853">
    <property type="entry name" value="GH"/>
</dbReference>
<dbReference type="STRING" id="284590.Q6CKL7"/>
<dbReference type="GO" id="GO:0017177">
    <property type="term" value="C:glucosidase II complex"/>
    <property type="evidence" value="ECO:0007669"/>
    <property type="project" value="TreeGrafter"/>
</dbReference>
<dbReference type="CAZy" id="GH31">
    <property type="family name" value="Glycoside Hydrolase Family 31"/>
</dbReference>
<evidence type="ECO:0000313" key="16">
    <source>
        <dbReference type="Proteomes" id="UP000000598"/>
    </source>
</evidence>
<evidence type="ECO:0000256" key="9">
    <source>
        <dbReference type="ARBA" id="ARBA00042895"/>
    </source>
</evidence>
<evidence type="ECO:0000256" key="3">
    <source>
        <dbReference type="ARBA" id="ARBA00007806"/>
    </source>
</evidence>
<feature type="domain" description="Glycosyl hydrolase family 31 C-terminal" evidence="14">
    <location>
        <begin position="688"/>
        <end position="777"/>
    </location>
</feature>
<dbReference type="FunCoup" id="Q6CKL7">
    <property type="interactions" value="984"/>
</dbReference>
<evidence type="ECO:0000256" key="2">
    <source>
        <dbReference type="ARBA" id="ARBA00004833"/>
    </source>
</evidence>
<dbReference type="GO" id="GO:0030246">
    <property type="term" value="F:carbohydrate binding"/>
    <property type="evidence" value="ECO:0007669"/>
    <property type="project" value="InterPro"/>
</dbReference>
<dbReference type="CDD" id="cd06603">
    <property type="entry name" value="GH31_GANC_GANAB_alpha"/>
    <property type="match status" value="1"/>
</dbReference>
<proteinExistence type="inferred from homology"/>
<dbReference type="eggNOG" id="KOG1066">
    <property type="taxonomic scope" value="Eukaryota"/>
</dbReference>
<feature type="domain" description="Glycoside hydrolase family 31 TIM barrel" evidence="12">
    <location>
        <begin position="358"/>
        <end position="680"/>
    </location>
</feature>
<dbReference type="PROSITE" id="PS00129">
    <property type="entry name" value="GLYCOSYL_HYDROL_F31_1"/>
    <property type="match status" value="1"/>
</dbReference>
<dbReference type="Gene3D" id="2.60.40.1180">
    <property type="entry name" value="Golgi alpha-mannosidase II"/>
    <property type="match status" value="2"/>
</dbReference>
<comment type="similarity">
    <text evidence="3 10">Belongs to the glycosyl hydrolase 31 family.</text>
</comment>
<dbReference type="SUPFAM" id="SSF51011">
    <property type="entry name" value="Glycosyl hydrolase domain"/>
    <property type="match status" value="1"/>
</dbReference>
<evidence type="ECO:0000256" key="6">
    <source>
        <dbReference type="ARBA" id="ARBA00022824"/>
    </source>
</evidence>
<reference evidence="15 16" key="1">
    <citation type="journal article" date="2004" name="Nature">
        <title>Genome evolution in yeasts.</title>
        <authorList>
            <consortium name="Genolevures"/>
            <person name="Dujon B."/>
            <person name="Sherman D."/>
            <person name="Fischer G."/>
            <person name="Durrens P."/>
            <person name="Casaregola S."/>
            <person name="Lafontaine I."/>
            <person name="de Montigny J."/>
            <person name="Marck C."/>
            <person name="Neuveglise C."/>
            <person name="Talla E."/>
            <person name="Goffard N."/>
            <person name="Frangeul L."/>
            <person name="Aigle M."/>
            <person name="Anthouard V."/>
            <person name="Babour A."/>
            <person name="Barbe V."/>
            <person name="Barnay S."/>
            <person name="Blanchin S."/>
            <person name="Beckerich J.M."/>
            <person name="Beyne E."/>
            <person name="Bleykasten C."/>
            <person name="Boisrame A."/>
            <person name="Boyer J."/>
            <person name="Cattolico L."/>
            <person name="Confanioleri F."/>
            <person name="de Daruvar A."/>
            <person name="Despons L."/>
            <person name="Fabre E."/>
            <person name="Fairhead C."/>
            <person name="Ferry-Dumazet H."/>
            <person name="Groppi A."/>
            <person name="Hantraye F."/>
            <person name="Hennequin C."/>
            <person name="Jauniaux N."/>
            <person name="Joyet P."/>
            <person name="Kachouri R."/>
            <person name="Kerrest A."/>
            <person name="Koszul R."/>
            <person name="Lemaire M."/>
            <person name="Lesur I."/>
            <person name="Ma L."/>
            <person name="Muller H."/>
            <person name="Nicaud J.M."/>
            <person name="Nikolski M."/>
            <person name="Oztas S."/>
            <person name="Ozier-Kalogeropoulos O."/>
            <person name="Pellenz S."/>
            <person name="Potier S."/>
            <person name="Richard G.F."/>
            <person name="Straub M.L."/>
            <person name="Suleau A."/>
            <person name="Swennene D."/>
            <person name="Tekaia F."/>
            <person name="Wesolowski-Louvel M."/>
            <person name="Westhof E."/>
            <person name="Wirth B."/>
            <person name="Zeniou-Meyer M."/>
            <person name="Zivanovic I."/>
            <person name="Bolotin-Fukuhara M."/>
            <person name="Thierry A."/>
            <person name="Bouchier C."/>
            <person name="Caudron B."/>
            <person name="Scarpelli C."/>
            <person name="Gaillardin C."/>
            <person name="Weissenbach J."/>
            <person name="Wincker P."/>
            <person name="Souciet J.L."/>
        </authorList>
    </citation>
    <scope>NUCLEOTIDE SEQUENCE [LARGE SCALE GENOMIC DNA]</scope>
    <source>
        <strain evidence="16">ATCC 8585 / CBS 2359 / DSM 70799 / NBRC 1267 / NRRL Y-1140 / WM37</strain>
    </source>
</reference>
<name>Q6CKL7_KLULA</name>
<protein>
    <recommendedName>
        <fullName evidence="9">Glucosidase II subunit alpha</fullName>
    </recommendedName>
</protein>
<dbReference type="InParanoid" id="Q6CKL7"/>
<organism evidence="15 16">
    <name type="scientific">Kluyveromyces lactis (strain ATCC 8585 / CBS 2359 / DSM 70799 / NBRC 1267 / NRRL Y-1140 / WM37)</name>
    <name type="common">Yeast</name>
    <name type="synonym">Candida sphaerica</name>
    <dbReference type="NCBI Taxonomy" id="284590"/>
    <lineage>
        <taxon>Eukaryota</taxon>
        <taxon>Fungi</taxon>
        <taxon>Dikarya</taxon>
        <taxon>Ascomycota</taxon>
        <taxon>Saccharomycotina</taxon>
        <taxon>Saccharomycetes</taxon>
        <taxon>Saccharomycetales</taxon>
        <taxon>Saccharomycetaceae</taxon>
        <taxon>Kluyveromyces</taxon>
    </lineage>
</organism>
<dbReference type="KEGG" id="kla:KLLA0_F09735g"/>
<dbReference type="InterPro" id="IPR013780">
    <property type="entry name" value="Glyco_hydro_b"/>
</dbReference>
<dbReference type="Pfam" id="PF13802">
    <property type="entry name" value="Gal_mutarotas_2"/>
    <property type="match status" value="1"/>
</dbReference>
<dbReference type="InterPro" id="IPR011013">
    <property type="entry name" value="Gal_mutarotase_sf_dom"/>
</dbReference>
<dbReference type="InterPro" id="IPR025887">
    <property type="entry name" value="Glyco_hydro_31_N_dom"/>
</dbReference>
<comment type="pathway">
    <text evidence="2">Glycan metabolism; N-glycan metabolism.</text>
</comment>
<dbReference type="Gene3D" id="3.20.20.80">
    <property type="entry name" value="Glycosidases"/>
    <property type="match status" value="2"/>
</dbReference>
<gene>
    <name evidence="15" type="ORF">KLLA0_F09735g</name>
</gene>
<evidence type="ECO:0000259" key="12">
    <source>
        <dbReference type="Pfam" id="PF01055"/>
    </source>
</evidence>
<dbReference type="Pfam" id="PF01055">
    <property type="entry name" value="Glyco_hydro_31_2nd"/>
    <property type="match status" value="1"/>
</dbReference>
<sequence length="910" mass="104841">MKLSLSTLLRWLLSFGIALAFQDDLLKKCSQSGFCHRNRQYAKNIQESRNSHYSLDQGSLEFDTNNHTIQGFIIKSIKANQKDIKIPLPFTLDLFDGDKVRFRLDEHRSIKLGKAGINLQRYNETEHWAFDPDYIPIRQEVIAKSPTFWNKKDFTFTADRFTVTLSSQDFQINVKYDSADVLTVNSDNMLNFEHYRTLEENFENINEEEEPFNMFKDSFADSKSDSIPLGPESVALDFKFHGISNLYGIAEHADSLRLRDTSNIDPYRLYNVDVFQYKLNSTLPMYGSIPFVVGIKESLSIGLFWMNPSDTWIDIQYGHSDSSTHWMSESGIIDFIVIVQETPKLVTESYVNITGKPMLPLLSSVGYHQCRWNYNDEKDVLTVDSLMDKWQIPYDFLWLDLEYTDQKQYFTWKPDAFPNPTRMLSKLAFLGRNLVTLIDPHIKSNYHISEAIIAAKVYVRNALNKPFFGQCWPGESIWIDTFNPLASKLWSKFVQTFISTPSNLYIWNDMNEPSIFDGPETTAPKDLLHYNGFEERSVHNLYGLTVHQATYDSFVDMNPNKRPFVLTRSFFSGSQRTAATWTGDNVANWEYLQLSIPMVLSHNIVGMPATGADIAGFFGNPDDELLIRWYQAGIWYPFFRAHAHIDTRRREPFLLNERTRSVVTEFIRLRYQLLPTLYTAFHDSHSRGIPIMNPMIYEHPNVANFYDIDDQFYLGEQGILVKPVTSANTKSIPITFPSGVFYDLQNLEIAHFGTLETKTVSAPLEKLPAYIAGGHIITRKDQYRRSSRLMQNDPYTLVIAPTAYGTAKGRLYVDDGETFAYKQGKLLEVELEYNKNVIYGTVLHKDTSSFFNDISIEKIVIAHHPDGKVAETCTLELDDIRTNIEVIHEDHSHVIKNPGIQIGQDWKIIL</sequence>
<dbReference type="CDD" id="cd14752">
    <property type="entry name" value="GH31_N"/>
    <property type="match status" value="1"/>
</dbReference>
<dbReference type="InterPro" id="IPR000322">
    <property type="entry name" value="Glyco_hydro_31_TIM"/>
</dbReference>
<dbReference type="Proteomes" id="UP000000598">
    <property type="component" value="Chromosome F"/>
</dbReference>
<dbReference type="GO" id="GO:0090599">
    <property type="term" value="F:alpha-glucosidase activity"/>
    <property type="evidence" value="ECO:0007669"/>
    <property type="project" value="TreeGrafter"/>
</dbReference>
<keyword evidence="5 10" id="KW-0378">Hydrolase</keyword>
<feature type="chain" id="PRO_5004272066" description="Glucosidase II subunit alpha" evidence="11">
    <location>
        <begin position="21"/>
        <end position="910"/>
    </location>
</feature>
<dbReference type="Gene3D" id="2.60.40.1760">
    <property type="entry name" value="glycosyl hydrolase (family 31)"/>
    <property type="match status" value="1"/>
</dbReference>
<dbReference type="OMA" id="TVHQPLW"/>
<dbReference type="GO" id="GO:0006491">
    <property type="term" value="P:N-glycan processing"/>
    <property type="evidence" value="ECO:0007669"/>
    <property type="project" value="TreeGrafter"/>
</dbReference>
<dbReference type="AlphaFoldDB" id="Q6CKL7"/>
<evidence type="ECO:0000256" key="7">
    <source>
        <dbReference type="ARBA" id="ARBA00023180"/>
    </source>
</evidence>
<keyword evidence="4 11" id="KW-0732">Signal</keyword>
<dbReference type="PANTHER" id="PTHR22762">
    <property type="entry name" value="ALPHA-GLUCOSIDASE"/>
    <property type="match status" value="1"/>
</dbReference>
<dbReference type="PANTHER" id="PTHR22762:SF54">
    <property type="entry name" value="BCDNA.GH04962"/>
    <property type="match status" value="1"/>
</dbReference>
<evidence type="ECO:0000256" key="5">
    <source>
        <dbReference type="ARBA" id="ARBA00022801"/>
    </source>
</evidence>
<evidence type="ECO:0000256" key="4">
    <source>
        <dbReference type="ARBA" id="ARBA00022729"/>
    </source>
</evidence>
<keyword evidence="6" id="KW-0256">Endoplasmic reticulum</keyword>
<evidence type="ECO:0000259" key="13">
    <source>
        <dbReference type="Pfam" id="PF13802"/>
    </source>
</evidence>
<evidence type="ECO:0000256" key="10">
    <source>
        <dbReference type="RuleBase" id="RU361185"/>
    </source>
</evidence>
<keyword evidence="8 10" id="KW-0326">Glycosidase</keyword>
<dbReference type="SUPFAM" id="SSF51445">
    <property type="entry name" value="(Trans)glycosidases"/>
    <property type="match status" value="1"/>
</dbReference>
<dbReference type="InterPro" id="IPR030458">
    <property type="entry name" value="Glyco_hydro_31_AS"/>
</dbReference>
<dbReference type="Pfam" id="PF21365">
    <property type="entry name" value="Glyco_hydro_31_3rd"/>
    <property type="match status" value="1"/>
</dbReference>
<evidence type="ECO:0000256" key="11">
    <source>
        <dbReference type="SAM" id="SignalP"/>
    </source>
</evidence>
<dbReference type="HOGENOM" id="CLU_000631_7_0_1"/>
<evidence type="ECO:0000313" key="15">
    <source>
        <dbReference type="EMBL" id="CAG98230.1"/>
    </source>
</evidence>
<dbReference type="PaxDb" id="284590-Q6CKL7"/>
<dbReference type="InterPro" id="IPR048395">
    <property type="entry name" value="Glyco_hydro_31_C"/>
</dbReference>
<evidence type="ECO:0000256" key="8">
    <source>
        <dbReference type="ARBA" id="ARBA00023295"/>
    </source>
</evidence>
<keyword evidence="7" id="KW-0325">Glycoprotein</keyword>